<dbReference type="Gene3D" id="2.60.40.10">
    <property type="entry name" value="Immunoglobulins"/>
    <property type="match status" value="1"/>
</dbReference>
<feature type="domain" description="NOMO second beta-sandwich" evidence="3">
    <location>
        <begin position="32"/>
        <end position="126"/>
    </location>
</feature>
<feature type="domain" description="NOMO-like ninth beta-sandwich" evidence="2">
    <location>
        <begin position="678"/>
        <end position="749"/>
    </location>
</feature>
<dbReference type="InterPro" id="IPR055576">
    <property type="entry name" value="DUF7152"/>
</dbReference>
<evidence type="ECO:0008006" key="11">
    <source>
        <dbReference type="Google" id="ProtNLM"/>
    </source>
</evidence>
<dbReference type="Gene3D" id="2.60.40.1120">
    <property type="entry name" value="Carboxypeptidase-like, regulatory domain"/>
    <property type="match status" value="2"/>
</dbReference>
<dbReference type="InterPro" id="IPR056189">
    <property type="entry name" value="NOMO_3rd"/>
</dbReference>
<dbReference type="InterPro" id="IPR051417">
    <property type="entry name" value="SDr/BOS_complex"/>
</dbReference>
<gene>
    <name evidence="9" type="ORF">CBR_g12556</name>
</gene>
<dbReference type="EMBL" id="BFEA01000014">
    <property type="protein sequence ID" value="GBG60818.1"/>
    <property type="molecule type" value="Genomic_DNA"/>
</dbReference>
<keyword evidence="1" id="KW-0732">Signal</keyword>
<dbReference type="Pfam" id="PF23141">
    <property type="entry name" value="Ig_NOMO"/>
    <property type="match status" value="1"/>
</dbReference>
<dbReference type="Pfam" id="PF22904">
    <property type="entry name" value="NOMO1-like_2nd"/>
    <property type="match status" value="1"/>
</dbReference>
<dbReference type="OrthoDB" id="10263633at2759"/>
<dbReference type="InterPro" id="IPR056319">
    <property type="entry name" value="NOMO_7th"/>
</dbReference>
<dbReference type="InterPro" id="IPR008969">
    <property type="entry name" value="CarboxyPept-like_regulatory"/>
</dbReference>
<dbReference type="InterPro" id="IPR013783">
    <property type="entry name" value="Ig-like_fold"/>
</dbReference>
<evidence type="ECO:0000259" key="5">
    <source>
        <dbReference type="Pfam" id="PF23193"/>
    </source>
</evidence>
<dbReference type="InterPro" id="IPR056190">
    <property type="entry name" value="NOMO_5th"/>
</dbReference>
<dbReference type="Pfam" id="PF22902">
    <property type="entry name" value="NOMO1-like_9th"/>
    <property type="match status" value="1"/>
</dbReference>
<feature type="domain" description="DUF7152" evidence="8">
    <location>
        <begin position="946"/>
        <end position="1043"/>
    </location>
</feature>
<dbReference type="Pfam" id="PF23194">
    <property type="entry name" value="NOMO_5th"/>
    <property type="match status" value="1"/>
</dbReference>
<dbReference type="SUPFAM" id="SSF49464">
    <property type="entry name" value="Carboxypeptidase regulatory domain-like"/>
    <property type="match status" value="2"/>
</dbReference>
<accession>A0A388JSN8</accession>
<reference evidence="9 10" key="1">
    <citation type="journal article" date="2018" name="Cell">
        <title>The Chara Genome: Secondary Complexity and Implications for Plant Terrestrialization.</title>
        <authorList>
            <person name="Nishiyama T."/>
            <person name="Sakayama H."/>
            <person name="Vries J.D."/>
            <person name="Buschmann H."/>
            <person name="Saint-Marcoux D."/>
            <person name="Ullrich K.K."/>
            <person name="Haas F.B."/>
            <person name="Vanderstraeten L."/>
            <person name="Becker D."/>
            <person name="Lang D."/>
            <person name="Vosolsobe S."/>
            <person name="Rombauts S."/>
            <person name="Wilhelmsson P.K.I."/>
            <person name="Janitza P."/>
            <person name="Kern R."/>
            <person name="Heyl A."/>
            <person name="Rumpler F."/>
            <person name="Villalobos L.I.A.C."/>
            <person name="Clay J.M."/>
            <person name="Skokan R."/>
            <person name="Toyoda A."/>
            <person name="Suzuki Y."/>
            <person name="Kagoshima H."/>
            <person name="Schijlen E."/>
            <person name="Tajeshwar N."/>
            <person name="Catarino B."/>
            <person name="Hetherington A.J."/>
            <person name="Saltykova A."/>
            <person name="Bonnot C."/>
            <person name="Breuninger H."/>
            <person name="Symeonidi A."/>
            <person name="Radhakrishnan G.V."/>
            <person name="Van Nieuwerburgh F."/>
            <person name="Deforce D."/>
            <person name="Chang C."/>
            <person name="Karol K.G."/>
            <person name="Hedrich R."/>
            <person name="Ulvskov P."/>
            <person name="Glockner G."/>
            <person name="Delwiche C.F."/>
            <person name="Petrasek J."/>
            <person name="Van de Peer Y."/>
            <person name="Friml J."/>
            <person name="Beilby M."/>
            <person name="Dolan L."/>
            <person name="Kohara Y."/>
            <person name="Sugano S."/>
            <person name="Fujiyama A."/>
            <person name="Delaux P.-M."/>
            <person name="Quint M."/>
            <person name="TheiBen G."/>
            <person name="Hagemann M."/>
            <person name="Harholt J."/>
            <person name="Dunand C."/>
            <person name="Zachgo S."/>
            <person name="Langdale J."/>
            <person name="Maumus F."/>
            <person name="Straeten D.V.D."/>
            <person name="Gould S.B."/>
            <person name="Rensing S.A."/>
        </authorList>
    </citation>
    <scope>NUCLEOTIDE SEQUENCE [LARGE SCALE GENOMIC DNA]</scope>
    <source>
        <strain evidence="9 10">S276</strain>
    </source>
</reference>
<evidence type="ECO:0000256" key="1">
    <source>
        <dbReference type="ARBA" id="ARBA00022729"/>
    </source>
</evidence>
<dbReference type="InterPro" id="IPR055073">
    <property type="entry name" value="NOMO1-like_9th"/>
</dbReference>
<organism evidence="9 10">
    <name type="scientific">Chara braunii</name>
    <name type="common">Braun's stonewort</name>
    <dbReference type="NCBI Taxonomy" id="69332"/>
    <lineage>
        <taxon>Eukaryota</taxon>
        <taxon>Viridiplantae</taxon>
        <taxon>Streptophyta</taxon>
        <taxon>Charophyceae</taxon>
        <taxon>Charales</taxon>
        <taxon>Characeae</taxon>
        <taxon>Chara</taxon>
    </lineage>
</organism>
<evidence type="ECO:0000259" key="7">
    <source>
        <dbReference type="Pfam" id="PF23660"/>
    </source>
</evidence>
<evidence type="ECO:0000259" key="8">
    <source>
        <dbReference type="Pfam" id="PF23662"/>
    </source>
</evidence>
<feature type="domain" description="NOMO seventh transthyretin-like" evidence="4">
    <location>
        <begin position="503"/>
        <end position="573"/>
    </location>
</feature>
<comment type="caution">
    <text evidence="9">The sequence shown here is derived from an EMBL/GenBank/DDBJ whole genome shotgun (WGS) entry which is preliminary data.</text>
</comment>
<evidence type="ECO:0000313" key="10">
    <source>
        <dbReference type="Proteomes" id="UP000265515"/>
    </source>
</evidence>
<dbReference type="STRING" id="69332.A0A388JSN8"/>
<dbReference type="AlphaFoldDB" id="A0A388JSN8"/>
<dbReference type="GO" id="GO:0003729">
    <property type="term" value="F:mRNA binding"/>
    <property type="evidence" value="ECO:0007669"/>
    <property type="project" value="EnsemblPlants"/>
</dbReference>
<dbReference type="InterPro" id="IPR055074">
    <property type="entry name" value="NOMO1-3_2nd"/>
</dbReference>
<dbReference type="InterPro" id="IPR056187">
    <property type="entry name" value="NOMO_8th"/>
</dbReference>
<evidence type="ECO:0000259" key="2">
    <source>
        <dbReference type="Pfam" id="PF22902"/>
    </source>
</evidence>
<proteinExistence type="predicted"/>
<name>A0A388JSN8_CHABU</name>
<dbReference type="Pfam" id="PF23662">
    <property type="entry name" value="DUF7152"/>
    <property type="match status" value="1"/>
</dbReference>
<dbReference type="PANTHER" id="PTHR23303">
    <property type="entry name" value="CARBOXYPEPTIDASE REGULATORY REGION-CONTAINING"/>
    <property type="match status" value="1"/>
</dbReference>
<feature type="domain" description="NOMO eighth prealbumin-like" evidence="7">
    <location>
        <begin position="575"/>
        <end position="676"/>
    </location>
</feature>
<dbReference type="Pfam" id="PF23660">
    <property type="entry name" value="NOMO_8th"/>
    <property type="match status" value="1"/>
</dbReference>
<dbReference type="Proteomes" id="UP000265515">
    <property type="component" value="Unassembled WGS sequence"/>
</dbReference>
<dbReference type="GO" id="GO:0005789">
    <property type="term" value="C:endoplasmic reticulum membrane"/>
    <property type="evidence" value="ECO:0007669"/>
    <property type="project" value="TreeGrafter"/>
</dbReference>
<dbReference type="Pfam" id="PF13620">
    <property type="entry name" value="CarboxypepD_reg"/>
    <property type="match status" value="2"/>
</dbReference>
<keyword evidence="10" id="KW-1185">Reference proteome</keyword>
<evidence type="ECO:0000313" key="9">
    <source>
        <dbReference type="EMBL" id="GBG60818.1"/>
    </source>
</evidence>
<dbReference type="Pfam" id="PF23193">
    <property type="entry name" value="NOMO_3rd"/>
    <property type="match status" value="1"/>
</dbReference>
<evidence type="ECO:0000259" key="3">
    <source>
        <dbReference type="Pfam" id="PF22904"/>
    </source>
</evidence>
<dbReference type="OMA" id="FVFKGFG"/>
<sequence length="1125" mass="121622">MHAKGWVGGKTKVTVAVDEHGCGGNEDINFHYTGFSLSGRVMGVAGGPSCKSPNHGPQGVNVTVSSLAGEEVSCTETGEDGSFSFGNLPTGRYLVSAFHSRWNIEGSPVEVTLGWGNAIVPDVLLVDGYDLEGSVVSQGNPVLGVQIYLFSDDVGNVKCPQGLGNPPQANYKYALCHGLSGTDGRFNFPAVPCGEYVVVPVYKGEHTVFDVSPQSQKVVVGHGKTTVDPPFQVTGFSIGGWVRDGAGQGIEGASILIDGVERVVTDDTGKYKIDQVTSARYTIEARKGTYKFSSLQKFMVLPNLDVLPDIKVTHYSLCGSVQVFDSRLAGQQRQIELVVMGDQETRQVLEVDKDGRYCAQVEPGRYQLSPVVYPEERERGLLFAPAFEEVTISHKPVLNVHFSQALISISGRVRCIRAPCGSAVTVSLTPVPSNKVSGGTVSKQWNHTVVLGPDDSFIFKDVYPGTYIVTAKQPTWCWLKSSQEVSGLEDILGVEFIQKGYTMTITSMHEVSAVITSKHSMIKDVIKVGTQKWCLEHPEVHVVGFENPCLFFGQESFSFDPENPEPILLKATKYLVRGQLMVSSLKNADVNAIGHEFSVDVCKPNGERTETLQVTRVAVFNESSQRAVYGFSKWAEMGESFVFMPEHASLLFYPRHRQVTVVEDGCQLMMEPFDVRPGLTIEGLVAPPIEGVTVTVKFKKASAAAGSDAGRIAAVVTADNMGSYAAGPLFDDASYEVAAEKEGYHFRSLGSYNFEGQKLGQVVVNVRLTGVQDGEGEAMSGVLLSLSGAGGYRKNAVSGPTGSFSFTGLFPGSYFLRPMLKEYSFTPAAEAIVLKGGESKLVEFIARRVAYSVRGSVRALGGRPEEGVLVEARSQSGTQYEEARTDAQGQYRLRGLHPQAAYRVQVKLNAEIQSRIERSSPSKFEITIGVNDTENVDFVVFEQPATCTLTGTARPSTSQWQPHIKVQVVHAQSPDRVEREVPLPLSHFFAIPGLQKGKYIVRLVFGLPERTHNFKSNSVEVDLDANCQVHIGALEFEAEERHEKQELAPAPVIPVAVGLLIIVLAANMSRLQSTYSWVVGAATTTAAATGVNSGTGSGSGAAGAAQAAAADKRRDMKKLARRRIA</sequence>
<feature type="domain" description="NOMO third transthyretin-like" evidence="5">
    <location>
        <begin position="134"/>
        <end position="234"/>
    </location>
</feature>
<protein>
    <recommendedName>
        <fullName evidence="11">Carbohydrate-binding-like fold protein</fullName>
    </recommendedName>
</protein>
<evidence type="ECO:0000259" key="6">
    <source>
        <dbReference type="Pfam" id="PF23194"/>
    </source>
</evidence>
<feature type="domain" description="NOMO fifth transthyretin-like" evidence="6">
    <location>
        <begin position="316"/>
        <end position="402"/>
    </location>
</feature>
<evidence type="ECO:0000259" key="4">
    <source>
        <dbReference type="Pfam" id="PF23141"/>
    </source>
</evidence>
<dbReference type="Gramene" id="GBG60818">
    <property type="protein sequence ID" value="GBG60818"/>
    <property type="gene ID" value="CBR_g12556"/>
</dbReference>
<dbReference type="SUPFAM" id="SSF49478">
    <property type="entry name" value="Cna protein B-type domain"/>
    <property type="match status" value="2"/>
</dbReference>
<dbReference type="PANTHER" id="PTHR23303:SF14">
    <property type="entry name" value="BOS COMPLEX SUBUNIT NOMO1-RELATED"/>
    <property type="match status" value="1"/>
</dbReference>